<gene>
    <name evidence="3" type="ORF">NSPZN2_70129</name>
</gene>
<proteinExistence type="predicted"/>
<comment type="caution">
    <text evidence="3">The sequence shown here is derived from an EMBL/GenBank/DDBJ whole genome shotgun (WGS) entry which is preliminary data.</text>
</comment>
<organism evidence="3 4">
    <name type="scientific">Nitrospira defluvii</name>
    <dbReference type="NCBI Taxonomy" id="330214"/>
    <lineage>
        <taxon>Bacteria</taxon>
        <taxon>Pseudomonadati</taxon>
        <taxon>Nitrospirota</taxon>
        <taxon>Nitrospiria</taxon>
        <taxon>Nitrospirales</taxon>
        <taxon>Nitrospiraceae</taxon>
        <taxon>Nitrospira</taxon>
    </lineage>
</organism>
<evidence type="ECO:0000256" key="1">
    <source>
        <dbReference type="PROSITE-ProRule" id="PRU00339"/>
    </source>
</evidence>
<dbReference type="InterPro" id="IPR019734">
    <property type="entry name" value="TPR_rpt"/>
</dbReference>
<keyword evidence="1" id="KW-0802">TPR repeat</keyword>
<dbReference type="PANTHER" id="PTHR44366:SF1">
    <property type="entry name" value="UDP-N-ACETYLGLUCOSAMINE--PEPTIDE N-ACETYLGLUCOSAMINYLTRANSFERASE 110 KDA SUBUNIT"/>
    <property type="match status" value="1"/>
</dbReference>
<accession>A0ABN7MBV1</accession>
<dbReference type="EMBL" id="CAJNBJ010000020">
    <property type="protein sequence ID" value="CAE6796743.1"/>
    <property type="molecule type" value="Genomic_DNA"/>
</dbReference>
<name>A0ABN7MBV1_9BACT</name>
<dbReference type="RefSeq" id="WP_213044075.1">
    <property type="nucleotide sequence ID" value="NZ_CAJNBJ010000020.1"/>
</dbReference>
<dbReference type="InterPro" id="IPR037919">
    <property type="entry name" value="OGT"/>
</dbReference>
<sequence>MTRIRAWSVAAWLTATLGCAVSQADTLPGVPSAPNSEATTVRTAQDESMLHNDAGGRLFEQGDLEGAAREFREAIRFSPLSPVPHNNLGMVLHVQGQPADALIEFRESVTLNPGYAPAWSNLGFAFYELDQLIPAMEAWRIAVDLNQQMAGTWAGLALDLFAGGHGGEAIESYRQAIHLDLRDADLTYLRTVRHWSVRALNHADMILRVIAARQQAFLSGPLR</sequence>
<reference evidence="3 4" key="1">
    <citation type="submission" date="2021-02" db="EMBL/GenBank/DDBJ databases">
        <authorList>
            <person name="Han P."/>
        </authorList>
    </citation>
    <scope>NUCLEOTIDE SEQUENCE [LARGE SCALE GENOMIC DNA]</scope>
    <source>
        <strain evidence="3">Candidatus Nitrospira sp. ZN2</strain>
    </source>
</reference>
<dbReference type="InterPro" id="IPR011990">
    <property type="entry name" value="TPR-like_helical_dom_sf"/>
</dbReference>
<dbReference type="PROSITE" id="PS50005">
    <property type="entry name" value="TPR"/>
    <property type="match status" value="2"/>
</dbReference>
<dbReference type="Pfam" id="PF13414">
    <property type="entry name" value="TPR_11"/>
    <property type="match status" value="1"/>
</dbReference>
<dbReference type="Proteomes" id="UP000675880">
    <property type="component" value="Unassembled WGS sequence"/>
</dbReference>
<keyword evidence="4" id="KW-1185">Reference proteome</keyword>
<evidence type="ECO:0000256" key="2">
    <source>
        <dbReference type="SAM" id="SignalP"/>
    </source>
</evidence>
<evidence type="ECO:0000313" key="4">
    <source>
        <dbReference type="Proteomes" id="UP000675880"/>
    </source>
</evidence>
<feature type="repeat" description="TPR" evidence="1">
    <location>
        <begin position="48"/>
        <end position="81"/>
    </location>
</feature>
<feature type="chain" id="PRO_5046333758" evidence="2">
    <location>
        <begin position="25"/>
        <end position="223"/>
    </location>
</feature>
<dbReference type="Gene3D" id="1.25.40.10">
    <property type="entry name" value="Tetratricopeptide repeat domain"/>
    <property type="match status" value="1"/>
</dbReference>
<feature type="signal peptide" evidence="2">
    <location>
        <begin position="1"/>
        <end position="24"/>
    </location>
</feature>
<dbReference type="SUPFAM" id="SSF48452">
    <property type="entry name" value="TPR-like"/>
    <property type="match status" value="1"/>
</dbReference>
<keyword evidence="2" id="KW-0732">Signal</keyword>
<protein>
    <submittedName>
        <fullName evidence="3">TPR_REGION domain-containing protein</fullName>
    </submittedName>
</protein>
<dbReference type="PANTHER" id="PTHR44366">
    <property type="entry name" value="UDP-N-ACETYLGLUCOSAMINE--PEPTIDE N-ACETYLGLUCOSAMINYLTRANSFERASE 110 KDA SUBUNIT"/>
    <property type="match status" value="1"/>
</dbReference>
<dbReference type="PROSITE" id="PS51257">
    <property type="entry name" value="PROKAR_LIPOPROTEIN"/>
    <property type="match status" value="1"/>
</dbReference>
<feature type="repeat" description="TPR" evidence="1">
    <location>
        <begin position="116"/>
        <end position="149"/>
    </location>
</feature>
<evidence type="ECO:0000313" key="3">
    <source>
        <dbReference type="EMBL" id="CAE6796743.1"/>
    </source>
</evidence>
<dbReference type="SMART" id="SM00028">
    <property type="entry name" value="TPR"/>
    <property type="match status" value="3"/>
</dbReference>